<keyword evidence="4" id="KW-1185">Reference proteome</keyword>
<evidence type="ECO:0000256" key="1">
    <source>
        <dbReference type="ARBA" id="ARBA00023115"/>
    </source>
</evidence>
<dbReference type="PANTHER" id="PTHR43317:SF1">
    <property type="entry name" value="THERMOSPERMINE SYNTHASE ACAULIS5"/>
    <property type="match status" value="1"/>
</dbReference>
<name>A0ABQ3VIY7_9CHLR</name>
<organism evidence="3 4">
    <name type="scientific">Dictyobacter formicarum</name>
    <dbReference type="NCBI Taxonomy" id="2778368"/>
    <lineage>
        <taxon>Bacteria</taxon>
        <taxon>Bacillati</taxon>
        <taxon>Chloroflexota</taxon>
        <taxon>Ktedonobacteria</taxon>
        <taxon>Ktedonobacterales</taxon>
        <taxon>Dictyobacteraceae</taxon>
        <taxon>Dictyobacter</taxon>
    </lineage>
</organism>
<dbReference type="Pfam" id="PF01564">
    <property type="entry name" value="Spermine_synth"/>
    <property type="match status" value="1"/>
</dbReference>
<keyword evidence="2" id="KW-0812">Transmembrane</keyword>
<feature type="transmembrane region" description="Helical" evidence="2">
    <location>
        <begin position="211"/>
        <end position="228"/>
    </location>
</feature>
<dbReference type="Proteomes" id="UP000635565">
    <property type="component" value="Unassembled WGS sequence"/>
</dbReference>
<feature type="transmembrane region" description="Helical" evidence="2">
    <location>
        <begin position="164"/>
        <end position="181"/>
    </location>
</feature>
<gene>
    <name evidence="3" type="ORF">KSZ_33440</name>
</gene>
<feature type="transmembrane region" description="Helical" evidence="2">
    <location>
        <begin position="589"/>
        <end position="606"/>
    </location>
</feature>
<feature type="transmembrane region" description="Helical" evidence="2">
    <location>
        <begin position="133"/>
        <end position="152"/>
    </location>
</feature>
<feature type="transmembrane region" description="Helical" evidence="2">
    <location>
        <begin position="618"/>
        <end position="638"/>
    </location>
</feature>
<feature type="transmembrane region" description="Helical" evidence="2">
    <location>
        <begin position="650"/>
        <end position="668"/>
    </location>
</feature>
<accession>A0ABQ3VIY7</accession>
<dbReference type="Gene3D" id="3.40.50.150">
    <property type="entry name" value="Vaccinia Virus protein VP39"/>
    <property type="match status" value="1"/>
</dbReference>
<feature type="transmembrane region" description="Helical" evidence="2">
    <location>
        <begin position="87"/>
        <end position="104"/>
    </location>
</feature>
<dbReference type="CDD" id="cd02440">
    <property type="entry name" value="AdoMet_MTases"/>
    <property type="match status" value="1"/>
</dbReference>
<reference evidence="3 4" key="1">
    <citation type="journal article" date="2021" name="Int. J. Syst. Evol. Microbiol.">
        <title>Reticulibacter mediterranei gen. nov., sp. nov., within the new family Reticulibacteraceae fam. nov., and Ktedonospora formicarum gen. nov., sp. nov., Ktedonobacter robiniae sp. nov., Dictyobacter formicarum sp. nov. and Dictyobacter arantiisoli sp. nov., belonging to the class Ktedonobacteria.</title>
        <authorList>
            <person name="Yabe S."/>
            <person name="Zheng Y."/>
            <person name="Wang C.M."/>
            <person name="Sakai Y."/>
            <person name="Abe K."/>
            <person name="Yokota A."/>
            <person name="Donadio S."/>
            <person name="Cavaletti L."/>
            <person name="Monciardini P."/>
        </authorList>
    </citation>
    <scope>NUCLEOTIDE SEQUENCE [LARGE SCALE GENOMIC DNA]</scope>
    <source>
        <strain evidence="3 4">SOSP1-9</strain>
    </source>
</reference>
<keyword evidence="1" id="KW-0620">Polyamine biosynthesis</keyword>
<feature type="transmembrane region" description="Helical" evidence="2">
    <location>
        <begin position="59"/>
        <end position="80"/>
    </location>
</feature>
<dbReference type="SUPFAM" id="SSF53335">
    <property type="entry name" value="S-adenosyl-L-methionine-dependent methyltransferases"/>
    <property type="match status" value="1"/>
</dbReference>
<feature type="transmembrane region" description="Helical" evidence="2">
    <location>
        <begin position="534"/>
        <end position="554"/>
    </location>
</feature>
<feature type="transmembrane region" description="Helical" evidence="2">
    <location>
        <begin position="501"/>
        <end position="522"/>
    </location>
</feature>
<keyword evidence="2" id="KW-0472">Membrane</keyword>
<protein>
    <recommendedName>
        <fullName evidence="5">Spermidine synthase</fullName>
    </recommendedName>
</protein>
<feature type="transmembrane region" description="Helical" evidence="2">
    <location>
        <begin position="35"/>
        <end position="53"/>
    </location>
</feature>
<evidence type="ECO:0000313" key="3">
    <source>
        <dbReference type="EMBL" id="GHO85338.1"/>
    </source>
</evidence>
<proteinExistence type="predicted"/>
<dbReference type="EMBL" id="BNJJ01000008">
    <property type="protein sequence ID" value="GHO85338.1"/>
    <property type="molecule type" value="Genomic_DNA"/>
</dbReference>
<dbReference type="PANTHER" id="PTHR43317">
    <property type="entry name" value="THERMOSPERMINE SYNTHASE ACAULIS5"/>
    <property type="match status" value="1"/>
</dbReference>
<feature type="transmembrane region" description="Helical" evidence="2">
    <location>
        <begin position="187"/>
        <end position="204"/>
    </location>
</feature>
<feature type="transmembrane region" description="Helical" evidence="2">
    <location>
        <begin position="674"/>
        <end position="692"/>
    </location>
</feature>
<evidence type="ECO:0000313" key="4">
    <source>
        <dbReference type="Proteomes" id="UP000635565"/>
    </source>
</evidence>
<keyword evidence="2" id="KW-1133">Transmembrane helix</keyword>
<comment type="caution">
    <text evidence="3">The sequence shown here is derived from an EMBL/GenBank/DDBJ whole genome shotgun (WGS) entry which is preliminary data.</text>
</comment>
<evidence type="ECO:0008006" key="5">
    <source>
        <dbReference type="Google" id="ProtNLM"/>
    </source>
</evidence>
<evidence type="ECO:0000256" key="2">
    <source>
        <dbReference type="SAM" id="Phobius"/>
    </source>
</evidence>
<dbReference type="InterPro" id="IPR029063">
    <property type="entry name" value="SAM-dependent_MTases_sf"/>
</dbReference>
<feature type="transmembrane region" description="Helical" evidence="2">
    <location>
        <begin position="560"/>
        <end position="580"/>
    </location>
</feature>
<sequence>MGQSVEISSPRSIFWSGLLTDKTRRLFITDPRARIFLISFAMLFFELLCIRWIPSHIRYLSYFNNFILFASFLGMGLGILTARRERFWFPPFPLLLLILTLIVAKNRFDLHVNSAQVLYYGAGEAQSVSAENFIVLPIIFGLVTICFIPLGRMFGQLISLVRPLTAYTFDIIGSLVGIALFSAMSYFALPPIIWFAILMVPLLLLCSRKTVLPTAVLMLMSLGVAWHLQTGAYWSPYYKILLHPVKPRGYIVDVNNAQGHQEMIPWQQKEPFYRRVYQIFPGKSFRHALILGAGSGSDVSTALAHGVQSITAVEIDPTILQLGVRFNPDHPYSNPRVKTVVNDGRTFLQNTTEHYDLIIFALPDSLTLTSSNTSLRLESFLLTQDAIAAARSRLSSNGVLVMYNYYRDQWLIQKLVDMVGHTFNQEPFVSTYGGWGRAAVIMAGPRLAMLPPEKIGHYHNLSHTNNAQLRVLGEGYYPLSMSTPATDDWPFLYLQGRSFPWLYIEGLAMVLFFTLVGTLTLAPRHVLRRFDWHMFFLGVAFMLLEVKSLTTFSLLFGSTWLVNSLVFFAILSSVLLAVLVNHRFKIPRIPVFYVLLFGILVLNLLLPPEALLLSNPLLRYLLASVLAFTPVFLANIIFANSFRDSETADIAFASNLLGIMIGGGLEYFSMLFGYRMLLVPVIIFYACALLLWQRRKRENSCEKIDSQLA</sequence>
<dbReference type="RefSeq" id="WP_201362991.1">
    <property type="nucleotide sequence ID" value="NZ_BNJJ01000008.1"/>
</dbReference>